<dbReference type="NCBIfam" id="NF002060">
    <property type="entry name" value="PRK00892.1"/>
    <property type="match status" value="1"/>
</dbReference>
<organism evidence="9">
    <name type="scientific">marine metagenome</name>
    <dbReference type="NCBI Taxonomy" id="408172"/>
    <lineage>
        <taxon>unclassified sequences</taxon>
        <taxon>metagenomes</taxon>
        <taxon>ecological metagenomes</taxon>
    </lineage>
</organism>
<proteinExistence type="inferred from homology"/>
<dbReference type="InterPro" id="IPR018357">
    <property type="entry name" value="Hexapep_transf_CS"/>
</dbReference>
<dbReference type="SUPFAM" id="SSF51161">
    <property type="entry name" value="Trimeric LpxA-like enzymes"/>
    <property type="match status" value="1"/>
</dbReference>
<feature type="domain" description="Mannose-1-phosphate guanyltransferase C-terminal" evidence="8">
    <location>
        <begin position="99"/>
        <end position="179"/>
    </location>
</feature>
<keyword evidence="6" id="KW-0012">Acyltransferase</keyword>
<dbReference type="InterPro" id="IPR011004">
    <property type="entry name" value="Trimer_LpxA-like_sf"/>
</dbReference>
<dbReference type="GO" id="GO:0016020">
    <property type="term" value="C:membrane"/>
    <property type="evidence" value="ECO:0007669"/>
    <property type="project" value="GOC"/>
</dbReference>
<keyword evidence="3" id="KW-0808">Transferase</keyword>
<sequence length="345" mass="36331">MKFTASEIAEQVGGEVVGDGGIELAGFAQADAAKPGDLTFAENEKYFRLAEESPASAILAPEEFASETKTVIRVKNARIAFARVLPLLFPEKEFAPGIHPSAVIADSAQVADTAHIGPNCVIGESAAIGEQTVLEANCTVGDHSVLGQAVRLFANVTIYSQCRIGDRVRIHAGTVIGSDGYGYVFDQDHHRKIPQVGGVVIEQDVEIGANVTIDRGSLGDTEIGEGTKIDNLVQIAHNVVIGKHCLIIAQTGIGGSTQIGEFSILAGQAGVVGHIKIGPKAIIASKSAVMSSLEGGRQYMGIPAIPDIQAKRQIVAARQLPELLKRVRELEQQLAKKDIPPAPGN</sequence>
<dbReference type="NCBIfam" id="TIGR01853">
    <property type="entry name" value="lipid_A_lpxD"/>
    <property type="match status" value="1"/>
</dbReference>
<dbReference type="AlphaFoldDB" id="A0A382B591"/>
<evidence type="ECO:0000259" key="8">
    <source>
        <dbReference type="Pfam" id="PF25087"/>
    </source>
</evidence>
<gene>
    <name evidence="9" type="ORF">METZ01_LOCUS161792</name>
</gene>
<dbReference type="Pfam" id="PF25087">
    <property type="entry name" value="GMPPB_C"/>
    <property type="match status" value="1"/>
</dbReference>
<dbReference type="PROSITE" id="PS00101">
    <property type="entry name" value="HEXAPEP_TRANSFERASES"/>
    <property type="match status" value="2"/>
</dbReference>
<accession>A0A382B591</accession>
<evidence type="ECO:0000256" key="1">
    <source>
        <dbReference type="ARBA" id="ARBA00022516"/>
    </source>
</evidence>
<dbReference type="EMBL" id="UINC01028265">
    <property type="protein sequence ID" value="SVB08938.1"/>
    <property type="molecule type" value="Genomic_DNA"/>
</dbReference>
<dbReference type="Pfam" id="PF04613">
    <property type="entry name" value="LpxD"/>
    <property type="match status" value="1"/>
</dbReference>
<dbReference type="InterPro" id="IPR001451">
    <property type="entry name" value="Hexapep"/>
</dbReference>
<evidence type="ECO:0000256" key="5">
    <source>
        <dbReference type="ARBA" id="ARBA00023098"/>
    </source>
</evidence>
<evidence type="ECO:0000259" key="7">
    <source>
        <dbReference type="Pfam" id="PF04613"/>
    </source>
</evidence>
<keyword evidence="2" id="KW-0441">Lipid A biosynthesis</keyword>
<dbReference type="Gene3D" id="3.40.1390.10">
    <property type="entry name" value="MurE/MurF, N-terminal domain"/>
    <property type="match status" value="1"/>
</dbReference>
<dbReference type="HAMAP" id="MF_00523">
    <property type="entry name" value="LpxD"/>
    <property type="match status" value="1"/>
</dbReference>
<keyword evidence="5" id="KW-0443">Lipid metabolism</keyword>
<dbReference type="Gene3D" id="2.160.10.10">
    <property type="entry name" value="Hexapeptide repeat proteins"/>
    <property type="match status" value="1"/>
</dbReference>
<keyword evidence="1" id="KW-0444">Lipid biosynthesis</keyword>
<dbReference type="GO" id="GO:0009245">
    <property type="term" value="P:lipid A biosynthetic process"/>
    <property type="evidence" value="ECO:0007669"/>
    <property type="project" value="UniProtKB-KW"/>
</dbReference>
<dbReference type="PANTHER" id="PTHR43378">
    <property type="entry name" value="UDP-3-O-ACYLGLUCOSAMINE N-ACYLTRANSFERASE"/>
    <property type="match status" value="1"/>
</dbReference>
<reference evidence="9" key="1">
    <citation type="submission" date="2018-05" db="EMBL/GenBank/DDBJ databases">
        <authorList>
            <person name="Lanie J.A."/>
            <person name="Ng W.-L."/>
            <person name="Kazmierczak K.M."/>
            <person name="Andrzejewski T.M."/>
            <person name="Davidsen T.M."/>
            <person name="Wayne K.J."/>
            <person name="Tettelin H."/>
            <person name="Glass J.I."/>
            <person name="Rusch D."/>
            <person name="Podicherti R."/>
            <person name="Tsui H.-C.T."/>
            <person name="Winkler M.E."/>
        </authorList>
    </citation>
    <scope>NUCLEOTIDE SEQUENCE</scope>
</reference>
<evidence type="ECO:0000256" key="4">
    <source>
        <dbReference type="ARBA" id="ARBA00022737"/>
    </source>
</evidence>
<dbReference type="InterPro" id="IPR007691">
    <property type="entry name" value="LpxD"/>
</dbReference>
<dbReference type="InterPro" id="IPR020573">
    <property type="entry name" value="UDP_GlcNAc_AcTrfase_non-rep"/>
</dbReference>
<keyword evidence="4" id="KW-0677">Repeat</keyword>
<feature type="domain" description="UDP-3-O-[3-hydroxymyristoyl] glucosamine N-acyltransferase non-repeat region" evidence="7">
    <location>
        <begin position="23"/>
        <end position="85"/>
    </location>
</feature>
<dbReference type="CDD" id="cd03352">
    <property type="entry name" value="LbH_LpxD"/>
    <property type="match status" value="1"/>
</dbReference>
<name>A0A382B591_9ZZZZ</name>
<protein>
    <submittedName>
        <fullName evidence="9">Uncharacterized protein</fullName>
    </submittedName>
</protein>
<dbReference type="PANTHER" id="PTHR43378:SF2">
    <property type="entry name" value="UDP-3-O-ACYLGLUCOSAMINE N-ACYLTRANSFERASE 1, MITOCHONDRIAL-RELATED"/>
    <property type="match status" value="1"/>
</dbReference>
<dbReference type="Pfam" id="PF00132">
    <property type="entry name" value="Hexapep"/>
    <property type="match status" value="1"/>
</dbReference>
<evidence type="ECO:0000256" key="2">
    <source>
        <dbReference type="ARBA" id="ARBA00022556"/>
    </source>
</evidence>
<dbReference type="GO" id="GO:0016410">
    <property type="term" value="F:N-acyltransferase activity"/>
    <property type="evidence" value="ECO:0007669"/>
    <property type="project" value="InterPro"/>
</dbReference>
<evidence type="ECO:0000313" key="9">
    <source>
        <dbReference type="EMBL" id="SVB08938.1"/>
    </source>
</evidence>
<evidence type="ECO:0000256" key="3">
    <source>
        <dbReference type="ARBA" id="ARBA00022679"/>
    </source>
</evidence>
<evidence type="ECO:0000256" key="6">
    <source>
        <dbReference type="ARBA" id="ARBA00023315"/>
    </source>
</evidence>
<dbReference type="InterPro" id="IPR056729">
    <property type="entry name" value="GMPPB_C"/>
</dbReference>